<sequence>MVEKRVIEIDIEESRGGNNNSNKRNKNGKEVQKERQFIKYSQTIDIKKVFNLHMRDNKVYNSEGNQIMYITMNKNVKIRNKLDSIIKYLQKVDKEVDNNKEIIMISINGEAIQKMISIVEILKQKVKQIGNEMEENKFNNNSIAKVVKEGKNDKGNEVVSEGELEYNYYQLNYVDYKIEECNSKKDNKDNNIKDISSGEGIYSRKVINEVLKVDKVKKIPVMYIYMKFHKSKSTPINSVNQIKELMNKGWCIQQN</sequence>
<dbReference type="AlphaFoldDB" id="A0AAV5QX24"/>
<protein>
    <recommendedName>
        <fullName evidence="2">DNA/RNA-binding protein Alba-like domain-containing protein</fullName>
    </recommendedName>
</protein>
<proteinExistence type="predicted"/>
<feature type="domain" description="DNA/RNA-binding protein Alba-like" evidence="2">
    <location>
        <begin position="67"/>
        <end position="127"/>
    </location>
</feature>
<name>A0AAV5QX24_PICKL</name>
<comment type="caution">
    <text evidence="3">The sequence shown here is derived from an EMBL/GenBank/DDBJ whole genome shotgun (WGS) entry which is preliminary data.</text>
</comment>
<gene>
    <name evidence="3" type="ORF">DAPK24_003140</name>
</gene>
<dbReference type="EMBL" id="BTGB01000001">
    <property type="protein sequence ID" value="GMM43739.1"/>
    <property type="molecule type" value="Genomic_DNA"/>
</dbReference>
<evidence type="ECO:0000259" key="2">
    <source>
        <dbReference type="Pfam" id="PF01918"/>
    </source>
</evidence>
<dbReference type="Pfam" id="PF01918">
    <property type="entry name" value="Alba"/>
    <property type="match status" value="1"/>
</dbReference>
<feature type="region of interest" description="Disordered" evidence="1">
    <location>
        <begin position="9"/>
        <end position="32"/>
    </location>
</feature>
<dbReference type="Proteomes" id="UP001378960">
    <property type="component" value="Unassembled WGS sequence"/>
</dbReference>
<organism evidence="3 4">
    <name type="scientific">Pichia kluyveri</name>
    <name type="common">Yeast</name>
    <dbReference type="NCBI Taxonomy" id="36015"/>
    <lineage>
        <taxon>Eukaryota</taxon>
        <taxon>Fungi</taxon>
        <taxon>Dikarya</taxon>
        <taxon>Ascomycota</taxon>
        <taxon>Saccharomycotina</taxon>
        <taxon>Pichiomycetes</taxon>
        <taxon>Pichiales</taxon>
        <taxon>Pichiaceae</taxon>
        <taxon>Pichia</taxon>
    </lineage>
</organism>
<evidence type="ECO:0000256" key="1">
    <source>
        <dbReference type="SAM" id="MobiDB-lite"/>
    </source>
</evidence>
<evidence type="ECO:0000313" key="4">
    <source>
        <dbReference type="Proteomes" id="UP001378960"/>
    </source>
</evidence>
<keyword evidence="4" id="KW-1185">Reference proteome</keyword>
<dbReference type="GO" id="GO:0003676">
    <property type="term" value="F:nucleic acid binding"/>
    <property type="evidence" value="ECO:0007669"/>
    <property type="project" value="InterPro"/>
</dbReference>
<accession>A0AAV5QX24</accession>
<evidence type="ECO:0000313" key="3">
    <source>
        <dbReference type="EMBL" id="GMM43739.1"/>
    </source>
</evidence>
<dbReference type="InterPro" id="IPR002775">
    <property type="entry name" value="DNA/RNA-bd_Alba-like"/>
</dbReference>
<reference evidence="3 4" key="1">
    <citation type="journal article" date="2023" name="Elife">
        <title>Identification of key yeast species and microbe-microbe interactions impacting larval growth of Drosophila in the wild.</title>
        <authorList>
            <person name="Mure A."/>
            <person name="Sugiura Y."/>
            <person name="Maeda R."/>
            <person name="Honda K."/>
            <person name="Sakurai N."/>
            <person name="Takahashi Y."/>
            <person name="Watada M."/>
            <person name="Katoh T."/>
            <person name="Gotoh A."/>
            <person name="Gotoh Y."/>
            <person name="Taniguchi I."/>
            <person name="Nakamura K."/>
            <person name="Hayashi T."/>
            <person name="Katayama T."/>
            <person name="Uemura T."/>
            <person name="Hattori Y."/>
        </authorList>
    </citation>
    <scope>NUCLEOTIDE SEQUENCE [LARGE SCALE GENOMIC DNA]</scope>
    <source>
        <strain evidence="3 4">PK-24</strain>
    </source>
</reference>